<accession>A0A101ILL9</accession>
<keyword evidence="2" id="KW-1003">Cell membrane</keyword>
<organism evidence="7 8">
    <name type="scientific">Methanothrix harundinacea</name>
    <dbReference type="NCBI Taxonomy" id="301375"/>
    <lineage>
        <taxon>Archaea</taxon>
        <taxon>Methanobacteriati</taxon>
        <taxon>Methanobacteriota</taxon>
        <taxon>Stenosarchaea group</taxon>
        <taxon>Methanomicrobia</taxon>
        <taxon>Methanotrichales</taxon>
        <taxon>Methanotrichaceae</taxon>
        <taxon>Methanothrix</taxon>
    </lineage>
</organism>
<feature type="transmembrane region" description="Helical" evidence="6">
    <location>
        <begin position="149"/>
        <end position="168"/>
    </location>
</feature>
<keyword evidence="4 6" id="KW-1133">Transmembrane helix</keyword>
<dbReference type="AlphaFoldDB" id="A0A101ILL9"/>
<feature type="transmembrane region" description="Helical" evidence="6">
    <location>
        <begin position="86"/>
        <end position="113"/>
    </location>
</feature>
<feature type="transmembrane region" description="Helical" evidence="6">
    <location>
        <begin position="329"/>
        <end position="353"/>
    </location>
</feature>
<dbReference type="InterPro" id="IPR050833">
    <property type="entry name" value="Poly_Biosynth_Transport"/>
</dbReference>
<proteinExistence type="predicted"/>
<comment type="subcellular location">
    <subcellularLocation>
        <location evidence="1">Cell membrane</location>
        <topology evidence="1">Multi-pass membrane protein</topology>
    </subcellularLocation>
</comment>
<evidence type="ECO:0000313" key="8">
    <source>
        <dbReference type="Proteomes" id="UP000053961"/>
    </source>
</evidence>
<feature type="transmembrane region" description="Helical" evidence="6">
    <location>
        <begin position="390"/>
        <end position="409"/>
    </location>
</feature>
<feature type="transmembrane region" description="Helical" evidence="6">
    <location>
        <begin position="119"/>
        <end position="137"/>
    </location>
</feature>
<dbReference type="GO" id="GO:0005886">
    <property type="term" value="C:plasma membrane"/>
    <property type="evidence" value="ECO:0007669"/>
    <property type="project" value="UniProtKB-SubCell"/>
</dbReference>
<evidence type="ECO:0000256" key="3">
    <source>
        <dbReference type="ARBA" id="ARBA00022692"/>
    </source>
</evidence>
<evidence type="ECO:0000256" key="6">
    <source>
        <dbReference type="SAM" id="Phobius"/>
    </source>
</evidence>
<sequence length="482" mass="53196">MSEYRLFAQRIGLTGITNLLISLSGIILLPILTKTLSIEEYGIWAQIIVTIGLIPSIILLGLPYAMVRFLAGAKRIEEIQEGYYSIYAIVLFASLAVTLLLFSSSGIVASTLFDGNQTVVKILSLILFIECLNNVQLNFFRTSQQMKKYSSFLLIQTCLNIALVVRFVSSGHGIAGAAMGILVSRFLVFLIMVSLIVSEIGIKIPKFTNLRDYIVFGLPTIPGNLSRWVVNSSDRYVIGILLGTAFVGYYSPGYTLGYAIYMFVAPLTIILPAILSKYYDEHKMKEAKMVLKYSLKYFLLLAIPSSFGLSLLSEPLLEMLSTSAIAREGYLVTPFVAVGTVFFGASVIVNHVVIMEKKTAIMGSIYTLAAILNLGLSLVLVPYIGIVGAAIATLVAYLFVFIVGIYYSFKYLRFDVDLLFISKSIFASIAMSFVIIIWNPEGGLSNMMITIGVCAFIYAAILLLLRGMTKEELLFFKRLLRA</sequence>
<evidence type="ECO:0000256" key="4">
    <source>
        <dbReference type="ARBA" id="ARBA00022989"/>
    </source>
</evidence>
<gene>
    <name evidence="7" type="ORF">XE07_0525</name>
</gene>
<reference evidence="8" key="1">
    <citation type="journal article" date="2015" name="MBio">
        <title>Genome-Resolved Metagenomic Analysis Reveals Roles for Candidate Phyla and Other Microbial Community Members in Biogeochemical Transformations in Oil Reservoirs.</title>
        <authorList>
            <person name="Hu P."/>
            <person name="Tom L."/>
            <person name="Singh A."/>
            <person name="Thomas B.C."/>
            <person name="Baker B.J."/>
            <person name="Piceno Y.M."/>
            <person name="Andersen G.L."/>
            <person name="Banfield J.F."/>
        </authorList>
    </citation>
    <scope>NUCLEOTIDE SEQUENCE [LARGE SCALE GENOMIC DNA]</scope>
</reference>
<keyword evidence="3 6" id="KW-0812">Transmembrane</keyword>
<dbReference type="PATRIC" id="fig|301375.6.peg.1428"/>
<feature type="transmembrane region" description="Helical" evidence="6">
    <location>
        <begin position="258"/>
        <end position="276"/>
    </location>
</feature>
<dbReference type="PANTHER" id="PTHR30250">
    <property type="entry name" value="PST FAMILY PREDICTED COLANIC ACID TRANSPORTER"/>
    <property type="match status" value="1"/>
</dbReference>
<dbReference type="PANTHER" id="PTHR30250:SF11">
    <property type="entry name" value="O-ANTIGEN TRANSPORTER-RELATED"/>
    <property type="match status" value="1"/>
</dbReference>
<evidence type="ECO:0000256" key="5">
    <source>
        <dbReference type="ARBA" id="ARBA00023136"/>
    </source>
</evidence>
<feature type="transmembrane region" description="Helical" evidence="6">
    <location>
        <begin position="12"/>
        <end position="31"/>
    </location>
</feature>
<dbReference type="EMBL" id="LGHB01000004">
    <property type="protein sequence ID" value="KUK97140.1"/>
    <property type="molecule type" value="Genomic_DNA"/>
</dbReference>
<protein>
    <submittedName>
        <fullName evidence="7">Polysaccharide biosynthesis protein</fullName>
    </submittedName>
</protein>
<feature type="transmembrane region" description="Helical" evidence="6">
    <location>
        <begin position="416"/>
        <end position="438"/>
    </location>
</feature>
<feature type="transmembrane region" description="Helical" evidence="6">
    <location>
        <begin position="236"/>
        <end position="252"/>
    </location>
</feature>
<dbReference type="Pfam" id="PF13440">
    <property type="entry name" value="Polysacc_synt_3"/>
    <property type="match status" value="1"/>
</dbReference>
<feature type="transmembrane region" description="Helical" evidence="6">
    <location>
        <begin position="43"/>
        <end position="65"/>
    </location>
</feature>
<evidence type="ECO:0000256" key="2">
    <source>
        <dbReference type="ARBA" id="ARBA00022475"/>
    </source>
</evidence>
<comment type="caution">
    <text evidence="7">The sequence shown here is derived from an EMBL/GenBank/DDBJ whole genome shotgun (WGS) entry which is preliminary data.</text>
</comment>
<evidence type="ECO:0000313" key="7">
    <source>
        <dbReference type="EMBL" id="KUK97140.1"/>
    </source>
</evidence>
<feature type="transmembrane region" description="Helical" evidence="6">
    <location>
        <begin position="444"/>
        <end position="465"/>
    </location>
</feature>
<feature type="transmembrane region" description="Helical" evidence="6">
    <location>
        <begin position="365"/>
        <end position="384"/>
    </location>
</feature>
<feature type="transmembrane region" description="Helical" evidence="6">
    <location>
        <begin position="297"/>
        <end position="317"/>
    </location>
</feature>
<keyword evidence="5 6" id="KW-0472">Membrane</keyword>
<feature type="transmembrane region" description="Helical" evidence="6">
    <location>
        <begin position="174"/>
        <end position="197"/>
    </location>
</feature>
<name>A0A101ILL9_9EURY</name>
<evidence type="ECO:0000256" key="1">
    <source>
        <dbReference type="ARBA" id="ARBA00004651"/>
    </source>
</evidence>
<dbReference type="Proteomes" id="UP000053961">
    <property type="component" value="Unassembled WGS sequence"/>
</dbReference>